<keyword evidence="2" id="KW-0472">Membrane</keyword>
<dbReference type="Pfam" id="PF10531">
    <property type="entry name" value="SLBB"/>
    <property type="match status" value="2"/>
</dbReference>
<dbReference type="Proteomes" id="UP000320393">
    <property type="component" value="Unassembled WGS sequence"/>
</dbReference>
<dbReference type="PANTHER" id="PTHR33619">
    <property type="entry name" value="POLYSACCHARIDE EXPORT PROTEIN GFCE-RELATED"/>
    <property type="match status" value="1"/>
</dbReference>
<gene>
    <name evidence="5" type="ORF">E6H02_11465</name>
</gene>
<evidence type="ECO:0000256" key="1">
    <source>
        <dbReference type="ARBA" id="ARBA00022729"/>
    </source>
</evidence>
<keyword evidence="2" id="KW-0812">Transmembrane</keyword>
<accession>A0A537LHE2</accession>
<dbReference type="Gene3D" id="3.10.560.10">
    <property type="entry name" value="Outer membrane lipoprotein wza domain like"/>
    <property type="match status" value="2"/>
</dbReference>
<name>A0A537LHE2_9BACT</name>
<dbReference type="InterPro" id="IPR049712">
    <property type="entry name" value="Poly_export"/>
</dbReference>
<feature type="domain" description="Soluble ligand binding" evidence="4">
    <location>
        <begin position="194"/>
        <end position="240"/>
    </location>
</feature>
<evidence type="ECO:0000313" key="6">
    <source>
        <dbReference type="Proteomes" id="UP000320393"/>
    </source>
</evidence>
<organism evidence="5 6">
    <name type="scientific">Candidatus Segetimicrobium genomatis</name>
    <dbReference type="NCBI Taxonomy" id="2569760"/>
    <lineage>
        <taxon>Bacteria</taxon>
        <taxon>Bacillati</taxon>
        <taxon>Candidatus Sysuimicrobiota</taxon>
        <taxon>Candidatus Sysuimicrobiia</taxon>
        <taxon>Candidatus Sysuimicrobiales</taxon>
        <taxon>Candidatus Segetimicrobiaceae</taxon>
        <taxon>Candidatus Segetimicrobium</taxon>
    </lineage>
</organism>
<feature type="domain" description="Polysaccharide export protein N-terminal" evidence="3">
    <location>
        <begin position="31"/>
        <end position="102"/>
    </location>
</feature>
<evidence type="ECO:0008006" key="7">
    <source>
        <dbReference type="Google" id="ProtNLM"/>
    </source>
</evidence>
<feature type="transmembrane region" description="Helical" evidence="2">
    <location>
        <begin position="324"/>
        <end position="343"/>
    </location>
</feature>
<dbReference type="AlphaFoldDB" id="A0A537LHE2"/>
<protein>
    <recommendedName>
        <fullName evidence="7">Polysaccharide export protein</fullName>
    </recommendedName>
</protein>
<evidence type="ECO:0000313" key="5">
    <source>
        <dbReference type="EMBL" id="TMJ07430.1"/>
    </source>
</evidence>
<evidence type="ECO:0000259" key="3">
    <source>
        <dbReference type="Pfam" id="PF02563"/>
    </source>
</evidence>
<evidence type="ECO:0000259" key="4">
    <source>
        <dbReference type="Pfam" id="PF10531"/>
    </source>
</evidence>
<feature type="non-terminal residue" evidence="5">
    <location>
        <position position="761"/>
    </location>
</feature>
<dbReference type="GO" id="GO:0015159">
    <property type="term" value="F:polysaccharide transmembrane transporter activity"/>
    <property type="evidence" value="ECO:0007669"/>
    <property type="project" value="InterPro"/>
</dbReference>
<dbReference type="InterPro" id="IPR019554">
    <property type="entry name" value="Soluble_ligand-bd"/>
</dbReference>
<proteinExistence type="predicted"/>
<feature type="transmembrane region" description="Helical" evidence="2">
    <location>
        <begin position="725"/>
        <end position="743"/>
    </location>
</feature>
<reference evidence="5 6" key="1">
    <citation type="journal article" date="2019" name="Nat. Microbiol.">
        <title>Mediterranean grassland soil C-N compound turnover is dependent on rainfall and depth, and is mediated by genomically divergent microorganisms.</title>
        <authorList>
            <person name="Diamond S."/>
            <person name="Andeer P.F."/>
            <person name="Li Z."/>
            <person name="Crits-Christoph A."/>
            <person name="Burstein D."/>
            <person name="Anantharaman K."/>
            <person name="Lane K.R."/>
            <person name="Thomas B.C."/>
            <person name="Pan C."/>
            <person name="Northen T.R."/>
            <person name="Banfield J.F."/>
        </authorList>
    </citation>
    <scope>NUCLEOTIDE SEQUENCE [LARGE SCALE GENOMIC DNA]</scope>
    <source>
        <strain evidence="5">NP_5</strain>
    </source>
</reference>
<dbReference type="PANTHER" id="PTHR33619:SF3">
    <property type="entry name" value="POLYSACCHARIDE EXPORT PROTEIN GFCE-RELATED"/>
    <property type="match status" value="1"/>
</dbReference>
<feature type="domain" description="Soluble ligand binding" evidence="4">
    <location>
        <begin position="110"/>
        <end position="154"/>
    </location>
</feature>
<dbReference type="Pfam" id="PF02563">
    <property type="entry name" value="Poly_export"/>
    <property type="match status" value="1"/>
</dbReference>
<dbReference type="InterPro" id="IPR003715">
    <property type="entry name" value="Poly_export_N"/>
</dbReference>
<dbReference type="EMBL" id="VBAM01000483">
    <property type="protein sequence ID" value="TMJ07430.1"/>
    <property type="molecule type" value="Genomic_DNA"/>
</dbReference>
<keyword evidence="1" id="KW-0732">Signal</keyword>
<keyword evidence="2" id="KW-1133">Transmembrane helix</keyword>
<comment type="caution">
    <text evidence="5">The sequence shown here is derived from an EMBL/GenBank/DDBJ whole genome shotgun (WGS) entry which is preliminary data.</text>
</comment>
<sequence>MVESRLKRFILWLWAVPVLVLAVAGGRAWGQDYLLGPGDELHIVVLADTDLTRTVTVTPDGKISLPLSGEIAATGLTPAQVGERLTKALKPYFKDPRVTVTLSKPRGAFVFLVGQVRIPGSYEMQPGWTVIEAVTKAGGLTEKAAGRQAVLIRRTSNQSIPLDLDTLITKGDQSANIVLEVGDVILVPELKKRVLVLGHVRSPGAYELKDGARLLDAIAAAGGTDNKAALRSVSVARQTPQASEPARTVEASQAPQMLPAAQTSPGAQTPGACPEHVGDLFGCRAVPERDRLGAQAVSFLERRVSMSGAGSEFRRYYRAVVGRLWIVLLLAGLGAGGVAGYLIHQPRHYMASATLIVSDTITQPVISPTGSGSASNIQSRTQSSVVANDVLQFLSSRPVAEATARAIGLKDPREVMQQVSAAKITNTDLITVKAVSREREMASLLANATSEQTIAYFHEVNRRDSRAVREFIERELTKSRARLNALDASTAAYKVQHGFADLTAEISDASRNAAKAREDYDATVLQLREDEAKLAAAGARLANEKVMRVVSGTLKDNPVYQQLQSRLTTLEIQSATISQIYTPRHPKVKQLEGEIANVKQQMSAVARKIIDNEVSQVNPAHDHLLQDTLTAEVGRAAVHARLDALAFLERRLDAKLVTYPPLDSELNQMTRERRILDTNYSTLSGRYLDALLRENEAGYAPAAVEIVQPAVAPQGPVPLQVPLKAGIGALVGLLVGLMLAIFGETSDDRIRTSRDAERTFG</sequence>
<evidence type="ECO:0000256" key="2">
    <source>
        <dbReference type="SAM" id="Phobius"/>
    </source>
</evidence>